<dbReference type="RefSeq" id="WP_013330471.1">
    <property type="nucleotide sequence ID" value="NC_014507.1"/>
</dbReference>
<evidence type="ECO:0000256" key="2">
    <source>
        <dbReference type="SAM" id="MobiDB-lite"/>
    </source>
</evidence>
<dbReference type="SUPFAM" id="SSF51055">
    <property type="entry name" value="Carbohydrate binding domain"/>
    <property type="match status" value="4"/>
</dbReference>
<dbReference type="GO" id="GO:0005576">
    <property type="term" value="C:extracellular region"/>
    <property type="evidence" value="ECO:0007669"/>
    <property type="project" value="InterPro"/>
</dbReference>
<protein>
    <submittedName>
        <fullName evidence="4">Chitinase</fullName>
        <ecNumber evidence="4">3.2.1.14</ecNumber>
    </submittedName>
</protein>
<dbReference type="AlphaFoldDB" id="E1RF54"/>
<dbReference type="Pfam" id="PF02839">
    <property type="entry name" value="CBM_5_12"/>
    <property type="match status" value="2"/>
</dbReference>
<feature type="domain" description="Chitin-binding type-3" evidence="3">
    <location>
        <begin position="815"/>
        <end position="857"/>
    </location>
</feature>
<feature type="domain" description="Chitin-binding type-3" evidence="3">
    <location>
        <begin position="872"/>
        <end position="914"/>
    </location>
</feature>
<proteinExistence type="predicted"/>
<dbReference type="eggNOG" id="arCOG07840">
    <property type="taxonomic scope" value="Archaea"/>
</dbReference>
<evidence type="ECO:0000313" key="4">
    <source>
        <dbReference type="EMBL" id="ADN37298.1"/>
    </source>
</evidence>
<feature type="domain" description="Chitin-binding type-3" evidence="3">
    <location>
        <begin position="749"/>
        <end position="791"/>
    </location>
</feature>
<evidence type="ECO:0000256" key="1">
    <source>
        <dbReference type="ARBA" id="ARBA00022801"/>
    </source>
</evidence>
<dbReference type="EMBL" id="CP002117">
    <property type="protein sequence ID" value="ADN37298.1"/>
    <property type="molecule type" value="Genomic_DNA"/>
</dbReference>
<dbReference type="Gene3D" id="3.20.20.80">
    <property type="entry name" value="Glycosidases"/>
    <property type="match status" value="2"/>
</dbReference>
<keyword evidence="1 4" id="KW-0378">Hydrolase</keyword>
<dbReference type="OrthoDB" id="275398at2157"/>
<evidence type="ECO:0000313" key="5">
    <source>
        <dbReference type="Proteomes" id="UP000006565"/>
    </source>
</evidence>
<dbReference type="EC" id="3.2.1.14" evidence="4"/>
<name>E1RF54_METP4</name>
<keyword evidence="4" id="KW-0326">Glycosidase</keyword>
<feature type="domain" description="Chitin-binding type-3" evidence="3">
    <location>
        <begin position="694"/>
        <end position="736"/>
    </location>
</feature>
<dbReference type="eggNOG" id="arCOG07581">
    <property type="taxonomic scope" value="Archaea"/>
</dbReference>
<dbReference type="KEGG" id="mpi:Mpet_2554"/>
<dbReference type="CAZy" id="CBM5">
    <property type="family name" value="Carbohydrate-Binding Module Family 5"/>
</dbReference>
<dbReference type="InterPro" id="IPR036573">
    <property type="entry name" value="CBM_sf_5/12"/>
</dbReference>
<accession>E1RF54</accession>
<dbReference type="GO" id="GO:0008843">
    <property type="term" value="F:endochitinase activity"/>
    <property type="evidence" value="ECO:0007669"/>
    <property type="project" value="UniProtKB-EC"/>
</dbReference>
<dbReference type="Pfam" id="PF00704">
    <property type="entry name" value="Glyco_hydro_18"/>
    <property type="match status" value="1"/>
</dbReference>
<dbReference type="GO" id="GO:0005975">
    <property type="term" value="P:carbohydrate metabolic process"/>
    <property type="evidence" value="ECO:0007669"/>
    <property type="project" value="InterPro"/>
</dbReference>
<dbReference type="CAZy" id="GH18">
    <property type="family name" value="Glycoside Hydrolase Family 18"/>
</dbReference>
<dbReference type="CDD" id="cd12215">
    <property type="entry name" value="ChiC_BD"/>
    <property type="match status" value="4"/>
</dbReference>
<dbReference type="GeneID" id="25395034"/>
<dbReference type="PANTHER" id="PTHR42976">
    <property type="entry name" value="BIFUNCTIONAL CHITINASE/LYSOZYME-RELATED"/>
    <property type="match status" value="1"/>
</dbReference>
<dbReference type="SMART" id="SM00495">
    <property type="entry name" value="ChtBD3"/>
    <property type="match status" value="4"/>
</dbReference>
<dbReference type="CDD" id="cd06543">
    <property type="entry name" value="GH18_PF-ChiA-like"/>
    <property type="match status" value="2"/>
</dbReference>
<evidence type="ECO:0000259" key="3">
    <source>
        <dbReference type="SMART" id="SM00495"/>
    </source>
</evidence>
<dbReference type="GO" id="GO:0030246">
    <property type="term" value="F:carbohydrate binding"/>
    <property type="evidence" value="ECO:0007669"/>
    <property type="project" value="InterPro"/>
</dbReference>
<feature type="region of interest" description="Disordered" evidence="2">
    <location>
        <begin position="917"/>
        <end position="964"/>
    </location>
</feature>
<dbReference type="InterPro" id="IPR003610">
    <property type="entry name" value="CBM5/12"/>
</dbReference>
<dbReference type="Proteomes" id="UP000006565">
    <property type="component" value="Chromosome"/>
</dbReference>
<sequence precursor="true">MILNRLALLILIVLLGSLCLPAGAANWPDQFYAPYINIEMYAPPTINDVYDATGVKYYSLGFITANTTTGKLRFGDHPEADYYKDQIDTLRTKGGDVIISFGGAFAEKTEPAIVITDLNNLVDAYGSVIDTYGMNYIDFDIEGGALTNIDANSRRYEAILKLKEKYPDLMVSTTIAVMPYGLTEFQLNYLSNATKAEAEYKKNTGKDVLIFDRINIMLMDYGNDYKGDMGQYAIEAATNTNKQLSQGYYSGKSEAEIWKRMGLTPMIGQNDNQYEIFTLNNAKTLAEFAGSNGAGMMSQWSVHRDNGNCPGQVVASPLCSGIVQDPYEFSNILKNYTSMRPSEPAPISSTIWPDQLCAPYIDYGLWQGYTINDAYAATGVKYYTCCFITVNNAGELRFGDHTEADYRLNDINALRANGGDVIISFGGAFGESSEPAVKITDLDKLVDAYSSVIETYGVNYIDFDIEGAAVTNQGANSRRNHAIIRLKEKYPDLKVSTTLAVSPVGFTEEVLAFLSDAKGVEDKYNSENPGKDVLIFDRVNIMLMDYGPSYLGDMGQYAIDASNGVHRQLSQGYYSGKSDSEIWKRMGLTPMIGQNDQEGEIFTLDNARTLAEFAGSNGAGMMSMWSLSRDNSGTVGQFPPSATGSSVQQEPFEFTNIIKNYPSMRIDPTRTPEPTPTYETGLITPTPTRATGLIPEWNSEKEYDTGEIVLYGGSMYAARWWTIDEEPGIEYVWLSTSGKLVPDRATGLMSQWDSGRIYTEGETVIYDDGVYSAKWLTMGEKPGETYVWDMISEIEPEVPVTETVTETETPATGLIMKWDSKTEYDAGDKVLYKGKTYTARWWNVAEPPGHTYSWISDAGEYMPTPTPSSGPAKQWDSRKAYAAGDMVIYNYNRYRASWMNRGEVPGVSYVWELAPEEPTPSPTRATGLITPTPTYSKGLITPTPTRATGLITPNPTPATGLLGG</sequence>
<dbReference type="Gene3D" id="2.10.10.20">
    <property type="entry name" value="Carbohydrate-binding module superfamily 5/12"/>
    <property type="match status" value="4"/>
</dbReference>
<dbReference type="InterPro" id="IPR017853">
    <property type="entry name" value="GH"/>
</dbReference>
<dbReference type="STRING" id="679926.Mpet_2554"/>
<dbReference type="PANTHER" id="PTHR42976:SF1">
    <property type="entry name" value="GH18 DOMAIN-CONTAINING PROTEIN-RELATED"/>
    <property type="match status" value="1"/>
</dbReference>
<dbReference type="SUPFAM" id="SSF51445">
    <property type="entry name" value="(Trans)glycosidases"/>
    <property type="match status" value="2"/>
</dbReference>
<reference evidence="4 5" key="1">
    <citation type="journal article" date="2010" name="Stand. Genomic Sci.">
        <title>Complete genome sequence of Methanoplanus petrolearius type strain (SEBR 4847).</title>
        <authorList>
            <person name="Brambilla E."/>
            <person name="Djao O.D."/>
            <person name="Daligault H."/>
            <person name="Lapidus A."/>
            <person name="Lucas S."/>
            <person name="Hammon N."/>
            <person name="Nolan M."/>
            <person name="Tice H."/>
            <person name="Cheng J.F."/>
            <person name="Han C."/>
            <person name="Tapia R."/>
            <person name="Goodwin L."/>
            <person name="Pitluck S."/>
            <person name="Liolios K."/>
            <person name="Ivanova N."/>
            <person name="Mavromatis K."/>
            <person name="Mikhailova N."/>
            <person name="Pati A."/>
            <person name="Chen A."/>
            <person name="Palaniappan K."/>
            <person name="Land M."/>
            <person name="Hauser L."/>
            <person name="Chang Y.J."/>
            <person name="Jeffries C.D."/>
            <person name="Rohde M."/>
            <person name="Spring S."/>
            <person name="Sikorski J."/>
            <person name="Goker M."/>
            <person name="Woyke T."/>
            <person name="Bristow J."/>
            <person name="Eisen J.A."/>
            <person name="Markowitz V."/>
            <person name="Hugenholtz P."/>
            <person name="Kyrpides N.C."/>
            <person name="Klenk H.P."/>
        </authorList>
    </citation>
    <scope>NUCLEOTIDE SEQUENCE [LARGE SCALE GENOMIC DNA]</scope>
    <source>
        <strain evidence="5">DSM 11571 / OCM 486 / SEBR 4847</strain>
    </source>
</reference>
<feature type="region of interest" description="Disordered" evidence="2">
    <location>
        <begin position="663"/>
        <end position="690"/>
    </location>
</feature>
<gene>
    <name evidence="4" type="ordered locus">Mpet_2554</name>
</gene>
<keyword evidence="5" id="KW-1185">Reference proteome</keyword>
<dbReference type="HOGENOM" id="CLU_306896_0_0_2"/>
<dbReference type="InterPro" id="IPR052750">
    <property type="entry name" value="GH18_Chitinase"/>
</dbReference>
<dbReference type="InterPro" id="IPR001223">
    <property type="entry name" value="Glyco_hydro18_cat"/>
</dbReference>
<organism evidence="4 5">
    <name type="scientific">Methanolacinia petrolearia (strain DSM 11571 / OCM 486 / SEBR 4847)</name>
    <name type="common">Methanoplanus petrolearius</name>
    <dbReference type="NCBI Taxonomy" id="679926"/>
    <lineage>
        <taxon>Archaea</taxon>
        <taxon>Methanobacteriati</taxon>
        <taxon>Methanobacteriota</taxon>
        <taxon>Stenosarchaea group</taxon>
        <taxon>Methanomicrobia</taxon>
        <taxon>Methanomicrobiales</taxon>
        <taxon>Methanomicrobiaceae</taxon>
        <taxon>Methanolacinia</taxon>
    </lineage>
</organism>